<dbReference type="AlphaFoldDB" id="A0A5K1VKL9"/>
<dbReference type="VEuPathDB" id="AmoebaDB:KM1_007370"/>
<proteinExistence type="predicted"/>
<name>A0A5K1VKL9_ENTHI</name>
<dbReference type="InterPro" id="IPR006571">
    <property type="entry name" value="TLDc_dom"/>
</dbReference>
<evidence type="ECO:0000313" key="2">
    <source>
        <dbReference type="EMBL" id="GAT93559.1"/>
    </source>
</evidence>
<sequence>MEISSTVLSELKQRITSLEDNEYKVIFQIIENIFEQQCQKVVKKESSNTLIPILPFISKTFSKTLSINESSLTNKLYDKEEQTIYPFSDDELKQKEIIKTLEEWSERKRMEILFDSDIEGFEIGNEIFSRKVMKKSHLFIIVIATNQDIFGGFISHRIKEVNIEINDPKAFVFSLYKNKRYQKLKFPFKGNKIGESYCLYNAENDFLITFGEGVDIQIAKTQGIGRSSCEPFSYEYNGDKHPLISTYDFIPERIIAIKMY</sequence>
<protein>
    <recommendedName>
        <fullName evidence="1">TLDc domain-containing protein</fullName>
    </recommendedName>
</protein>
<dbReference type="VEuPathDB" id="AmoebaDB:EHI_014290"/>
<dbReference type="EMBL" id="BDEQ01000001">
    <property type="protein sequence ID" value="GAT93559.1"/>
    <property type="molecule type" value="Genomic_DNA"/>
</dbReference>
<reference evidence="2 3" key="1">
    <citation type="submission" date="2016-05" db="EMBL/GenBank/DDBJ databases">
        <title>First whole genome sequencing of Entamoeba histolytica HM1:IMSS-clone-6.</title>
        <authorList>
            <person name="Mukherjee Avik.K."/>
            <person name="Izumyama S."/>
            <person name="Nakada-Tsukui K."/>
            <person name="Nozaki T."/>
        </authorList>
    </citation>
    <scope>NUCLEOTIDE SEQUENCE [LARGE SCALE GENOMIC DNA]</scope>
    <source>
        <strain evidence="2 3">HM1:IMSS clone 6</strain>
    </source>
</reference>
<evidence type="ECO:0000313" key="3">
    <source>
        <dbReference type="Proteomes" id="UP000078387"/>
    </source>
</evidence>
<evidence type="ECO:0000259" key="1">
    <source>
        <dbReference type="Pfam" id="PF07534"/>
    </source>
</evidence>
<comment type="caution">
    <text evidence="2">The sequence shown here is derived from an EMBL/GenBank/DDBJ whole genome shotgun (WGS) entry which is preliminary data.</text>
</comment>
<feature type="domain" description="TLDc" evidence="1">
    <location>
        <begin position="95"/>
        <end position="247"/>
    </location>
</feature>
<accession>A0A5K1VKL9</accession>
<dbReference type="Proteomes" id="UP000078387">
    <property type="component" value="Unassembled WGS sequence"/>
</dbReference>
<dbReference type="VEuPathDB" id="AmoebaDB:EHI8A_080220"/>
<dbReference type="VEuPathDB" id="AmoebaDB:EHI5A_004830"/>
<dbReference type="Pfam" id="PF07534">
    <property type="entry name" value="TLD"/>
    <property type="match status" value="1"/>
</dbReference>
<organism evidence="2 3">
    <name type="scientific">Entamoeba histolytica</name>
    <dbReference type="NCBI Taxonomy" id="5759"/>
    <lineage>
        <taxon>Eukaryota</taxon>
        <taxon>Amoebozoa</taxon>
        <taxon>Evosea</taxon>
        <taxon>Archamoebae</taxon>
        <taxon>Mastigamoebida</taxon>
        <taxon>Entamoebidae</taxon>
        <taxon>Entamoeba</taxon>
    </lineage>
</organism>
<dbReference type="VEuPathDB" id="AmoebaDB:EHI7A_079220"/>
<gene>
    <name evidence="2" type="ORF">CL6EHI_014290</name>
</gene>